<dbReference type="Gene3D" id="3.30.70.1290">
    <property type="entry name" value="Transposase IS200-like"/>
    <property type="match status" value="1"/>
</dbReference>
<dbReference type="SUPFAM" id="SSF143422">
    <property type="entry name" value="Transposase IS200-like"/>
    <property type="match status" value="1"/>
</dbReference>
<keyword evidence="3" id="KW-1185">Reference proteome</keyword>
<feature type="domain" description="Transposase IS200-like" evidence="1">
    <location>
        <begin position="37"/>
        <end position="203"/>
    </location>
</feature>
<accession>A0ABV6Z6R5</accession>
<dbReference type="InterPro" id="IPR036515">
    <property type="entry name" value="Transposase_17_sf"/>
</dbReference>
<organism evidence="2 3">
    <name type="scientific">candidate division CSSED10-310 bacterium</name>
    <dbReference type="NCBI Taxonomy" id="2855610"/>
    <lineage>
        <taxon>Bacteria</taxon>
        <taxon>Bacteria division CSSED10-310</taxon>
    </lineage>
</organism>
<dbReference type="PANTHER" id="PTHR36966:SF1">
    <property type="entry name" value="REP-ASSOCIATED TYROSINE TRANSPOSASE"/>
    <property type="match status" value="1"/>
</dbReference>
<dbReference type="SMART" id="SM01321">
    <property type="entry name" value="Y1_Tnp"/>
    <property type="match status" value="1"/>
</dbReference>
<gene>
    <name evidence="2" type="ORF">ACFL27_28465</name>
</gene>
<dbReference type="EMBL" id="JBHPBY010000732">
    <property type="protein sequence ID" value="MFC1854136.1"/>
    <property type="molecule type" value="Genomic_DNA"/>
</dbReference>
<dbReference type="PANTHER" id="PTHR36966">
    <property type="entry name" value="REP-ASSOCIATED TYROSINE TRANSPOSASE"/>
    <property type="match status" value="1"/>
</dbReference>
<reference evidence="2 3" key="1">
    <citation type="submission" date="2024-09" db="EMBL/GenBank/DDBJ databases">
        <title>Laminarin stimulates single cell rates of sulfate reduction while oxygen inhibits transcriptomic activity in coastal marine sediment.</title>
        <authorList>
            <person name="Lindsay M."/>
            <person name="Orcutt B."/>
            <person name="Emerson D."/>
            <person name="Stepanauskas R."/>
            <person name="D'Angelo T."/>
        </authorList>
    </citation>
    <scope>NUCLEOTIDE SEQUENCE [LARGE SCALE GENOMIC DNA]</scope>
    <source>
        <strain evidence="2">SAG AM-311-K15</strain>
    </source>
</reference>
<dbReference type="Proteomes" id="UP001594351">
    <property type="component" value="Unassembled WGS sequence"/>
</dbReference>
<dbReference type="InterPro" id="IPR002686">
    <property type="entry name" value="Transposase_17"/>
</dbReference>
<comment type="caution">
    <text evidence="2">The sequence shown here is derived from an EMBL/GenBank/DDBJ whole genome shotgun (WGS) entry which is preliminary data.</text>
</comment>
<evidence type="ECO:0000313" key="2">
    <source>
        <dbReference type="EMBL" id="MFC1854136.1"/>
    </source>
</evidence>
<sequence length="219" mass="26000">MADTFVRNTLKSNNHTVSPDWETLIRKKGAQLPHWTCANAIYHVVLRLSDSLPTAVLEEFHAERQAIITNAAKMKRELTEYEEQRLKWLYSEKVEQYLDAGYGECYLRQSAIAELVQQVLQFFDTERYTLHCWCLMPNHVHVIVEPKPGFTLSKIKHSWTSYSATRANAILNRTGQFWQHEPYDHIIRNEKEYRFLLEYVWRNPEQAGLTSWKWRGIRE</sequence>
<dbReference type="InterPro" id="IPR052715">
    <property type="entry name" value="RAYT_transposase"/>
</dbReference>
<evidence type="ECO:0000259" key="1">
    <source>
        <dbReference type="SMART" id="SM01321"/>
    </source>
</evidence>
<dbReference type="Pfam" id="PF01797">
    <property type="entry name" value="Y1_Tnp"/>
    <property type="match status" value="1"/>
</dbReference>
<proteinExistence type="predicted"/>
<protein>
    <submittedName>
        <fullName evidence="2">Transposase</fullName>
    </submittedName>
</protein>
<name>A0ABV6Z6R5_UNCC1</name>
<evidence type="ECO:0000313" key="3">
    <source>
        <dbReference type="Proteomes" id="UP001594351"/>
    </source>
</evidence>